<sequence>MILYDLRCTAGHRFEAGLPSMFADNPDCPCGAGTSRVPAAVRQLGAASAGRSREEMPTTWRGISGGHPDVVRGWHREMTRREKLEEKHPELAGDRRPVLAHEGVFEGRPLRSGDALVPAVAKATFGTSETTRPAAGGAR</sequence>
<evidence type="ECO:0000313" key="3">
    <source>
        <dbReference type="Proteomes" id="UP001589793"/>
    </source>
</evidence>
<dbReference type="RefSeq" id="WP_376977221.1">
    <property type="nucleotide sequence ID" value="NZ_JBHLSV010000001.1"/>
</dbReference>
<dbReference type="Proteomes" id="UP001589793">
    <property type="component" value="Unassembled WGS sequence"/>
</dbReference>
<reference evidence="2 3" key="1">
    <citation type="submission" date="2024-09" db="EMBL/GenBank/DDBJ databases">
        <authorList>
            <person name="Sun Q."/>
            <person name="Mori K."/>
        </authorList>
    </citation>
    <scope>NUCLEOTIDE SEQUENCE [LARGE SCALE GENOMIC DNA]</scope>
    <source>
        <strain evidence="2 3">CICC 10874</strain>
    </source>
</reference>
<evidence type="ECO:0000256" key="1">
    <source>
        <dbReference type="SAM" id="MobiDB-lite"/>
    </source>
</evidence>
<comment type="caution">
    <text evidence="2">The sequence shown here is derived from an EMBL/GenBank/DDBJ whole genome shotgun (WGS) entry which is preliminary data.</text>
</comment>
<name>A0ABV6R7T7_9MICO</name>
<keyword evidence="3" id="KW-1185">Reference proteome</keyword>
<dbReference type="EMBL" id="JBHLSV010000001">
    <property type="protein sequence ID" value="MFC0672432.1"/>
    <property type="molecule type" value="Genomic_DNA"/>
</dbReference>
<evidence type="ECO:0000313" key="2">
    <source>
        <dbReference type="EMBL" id="MFC0672432.1"/>
    </source>
</evidence>
<protein>
    <submittedName>
        <fullName evidence="2">Zinc ribbon domain-containing protein</fullName>
    </submittedName>
</protein>
<gene>
    <name evidence="2" type="ORF">ACFFF6_00525</name>
</gene>
<organism evidence="2 3">
    <name type="scientific">Brachybacterium hainanense</name>
    <dbReference type="NCBI Taxonomy" id="1541174"/>
    <lineage>
        <taxon>Bacteria</taxon>
        <taxon>Bacillati</taxon>
        <taxon>Actinomycetota</taxon>
        <taxon>Actinomycetes</taxon>
        <taxon>Micrococcales</taxon>
        <taxon>Dermabacteraceae</taxon>
        <taxon>Brachybacterium</taxon>
    </lineage>
</organism>
<accession>A0ABV6R7T7</accession>
<feature type="region of interest" description="Disordered" evidence="1">
    <location>
        <begin position="45"/>
        <end position="72"/>
    </location>
</feature>
<proteinExistence type="predicted"/>